<sequence length="113" mass="13162">LKQGESIHHDKREYLQIRTIQLQYLQVLSFKRRSSYVRATSTYKKGSAQKGDLKPGQWSTYSIQQAALKPLEGASWFNPNKKLCENSKHLHRDAQLCELLYRLTVHGCRILMT</sequence>
<dbReference type="AlphaFoldDB" id="A0A0H5RCD8"/>
<name>A0A0H5RCD8_9EUKA</name>
<feature type="non-terminal residue" evidence="1">
    <location>
        <position position="1"/>
    </location>
</feature>
<protein>
    <submittedName>
        <fullName evidence="1">Uncharacterized protein</fullName>
    </submittedName>
</protein>
<organism evidence="1">
    <name type="scientific">Spongospora subterranea</name>
    <dbReference type="NCBI Taxonomy" id="70186"/>
    <lineage>
        <taxon>Eukaryota</taxon>
        <taxon>Sar</taxon>
        <taxon>Rhizaria</taxon>
        <taxon>Endomyxa</taxon>
        <taxon>Phytomyxea</taxon>
        <taxon>Plasmodiophorida</taxon>
        <taxon>Plasmodiophoridae</taxon>
        <taxon>Spongospora</taxon>
    </lineage>
</organism>
<dbReference type="EMBL" id="HACM01011256">
    <property type="protein sequence ID" value="CRZ11698.1"/>
    <property type="molecule type" value="Transcribed_RNA"/>
</dbReference>
<evidence type="ECO:0000313" key="1">
    <source>
        <dbReference type="EMBL" id="CRZ11698.1"/>
    </source>
</evidence>
<accession>A0A0H5RCD8</accession>
<proteinExistence type="predicted"/>
<reference evidence="1" key="1">
    <citation type="submission" date="2015-04" db="EMBL/GenBank/DDBJ databases">
        <title>The genome sequence of the plant pathogenic Rhizarian Plasmodiophora brassicae reveals insights in its biotrophic life cycle and the origin of chitin synthesis.</title>
        <authorList>
            <person name="Schwelm A."/>
            <person name="Fogelqvist J."/>
            <person name="Knaust A."/>
            <person name="Julke S."/>
            <person name="Lilja T."/>
            <person name="Dhandapani V."/>
            <person name="Bonilla-Rosso G."/>
            <person name="Karlsson M."/>
            <person name="Shevchenko A."/>
            <person name="Choi S.R."/>
            <person name="Kim H.G."/>
            <person name="Park J.Y."/>
            <person name="Lim Y.P."/>
            <person name="Ludwig-Muller J."/>
            <person name="Dixelius C."/>
        </authorList>
    </citation>
    <scope>NUCLEOTIDE SEQUENCE</scope>
    <source>
        <tissue evidence="1">Potato root galls</tissue>
    </source>
</reference>